<dbReference type="InterPro" id="IPR036942">
    <property type="entry name" value="Beta-barrel_TonB_sf"/>
</dbReference>
<dbReference type="InterPro" id="IPR037066">
    <property type="entry name" value="Plug_dom_sf"/>
</dbReference>
<dbReference type="Gene3D" id="2.170.130.10">
    <property type="entry name" value="TonB-dependent receptor, plug domain"/>
    <property type="match status" value="1"/>
</dbReference>
<dbReference type="GO" id="GO:0009279">
    <property type="term" value="C:cell outer membrane"/>
    <property type="evidence" value="ECO:0007669"/>
    <property type="project" value="UniProtKB-SubCell"/>
</dbReference>
<dbReference type="Pfam" id="PF13620">
    <property type="entry name" value="CarboxypepD_reg"/>
    <property type="match status" value="1"/>
</dbReference>
<evidence type="ECO:0000256" key="4">
    <source>
        <dbReference type="SAM" id="SignalP"/>
    </source>
</evidence>
<keyword evidence="4" id="KW-0732">Signal</keyword>
<dbReference type="AlphaFoldDB" id="A0A4R4E1G1"/>
<dbReference type="SUPFAM" id="SSF56935">
    <property type="entry name" value="Porins"/>
    <property type="match status" value="1"/>
</dbReference>
<feature type="domain" description="TonB-dependent receptor plug" evidence="5">
    <location>
        <begin position="141"/>
        <end position="228"/>
    </location>
</feature>
<dbReference type="InterPro" id="IPR012910">
    <property type="entry name" value="Plug_dom"/>
</dbReference>
<reference evidence="7 8" key="1">
    <citation type="submission" date="2019-03" db="EMBL/GenBank/DDBJ databases">
        <authorList>
            <person name="Kim M.K.M."/>
        </authorList>
    </citation>
    <scope>NUCLEOTIDE SEQUENCE [LARGE SCALE GENOMIC DNA]</scope>
    <source>
        <strain evidence="7 8">17J68-15</strain>
    </source>
</reference>
<comment type="caution">
    <text evidence="7">The sequence shown here is derived from an EMBL/GenBank/DDBJ whole genome shotgun (WGS) entry which is preliminary data.</text>
</comment>
<dbReference type="Gene3D" id="2.60.40.1120">
    <property type="entry name" value="Carboxypeptidase-like, regulatory domain"/>
    <property type="match status" value="1"/>
</dbReference>
<dbReference type="EMBL" id="SKFH01000020">
    <property type="protein sequence ID" value="TCZ69601.1"/>
    <property type="molecule type" value="Genomic_DNA"/>
</dbReference>
<dbReference type="PANTHER" id="PTHR40980:SF4">
    <property type="entry name" value="TONB-DEPENDENT RECEPTOR-LIKE BETA-BARREL DOMAIN-CONTAINING PROTEIN"/>
    <property type="match status" value="1"/>
</dbReference>
<evidence type="ECO:0000256" key="1">
    <source>
        <dbReference type="ARBA" id="ARBA00004442"/>
    </source>
</evidence>
<protein>
    <submittedName>
        <fullName evidence="7">TonB-dependent receptor</fullName>
    </submittedName>
</protein>
<proteinExistence type="predicted"/>
<keyword evidence="3" id="KW-0998">Cell outer membrane</keyword>
<evidence type="ECO:0000259" key="5">
    <source>
        <dbReference type="Pfam" id="PF07715"/>
    </source>
</evidence>
<keyword evidence="2" id="KW-0472">Membrane</keyword>
<keyword evidence="7" id="KW-0675">Receptor</keyword>
<sequence length="824" mass="90672">MQPVKAKLPVLFLLFFFVQTVYAQKAVSLSGTVVDDASGAPIEYATLSLYVSGESKQPKNGTTSDAQGRFTLTGVGAGDYELLVESIGYQAHRTGPISLGAQAVLDLKTIRLRKSAKTLETVVVTAQARLVENRIDKLVFNAEKDLTSQVGSATDLLRKVPQVSVDADGNVSLAGNSGIRFLIDGKPSSAFGSNIADVLQTIPASQIKSIEVVTTPGARYDAEGLGGIINIILKKSTARGMNGSLSLTGGTRMENGSLNVNARRGKLGANAFVSGNLRPDVATPASSLRRAADGTGTTILRQEGGGEIRRYGYQAGAGFDWSPGTRNSFSGNLTFNRFGFSGSNRYEQAQESFDSNGALTGGTYQRSNGSSLYRFHDIDAGLVYKRKFAREDEELDIEVNSSFGSRFSSAESRQYLKATEALVFGNNGDNPGTENQSELEVNYTLPLREKVQLGFGGKGSFTSIGSNSGVDRFQPATGTFAQDAYLSNSLRYRQQVYALYAEGSFPLAKRLEAKLGARYERTDGSSYYSNAQTNQPFRGYNTLVPSVFFLRRLGERQQLKLSYARRIERPDYRDLNPFINTSDPKNFTGGNPYLLPEIGGRYELSYTNEFSKAGSATLTFFYRTNNHDIQPYTAFYSSLRVGDTLYTNVSLSTRENIGRENNTGINLFADLRPTTKFNIRGNAFVFHRHILNSIDAGANLRSWNYRFNINTTYQFASSVVAELFGNFNSARNEVQGRYPSWTTYTFALRKQFWNKKGSLAFVATNLFSRYSDQLTELQGIGFELSSLRQIPVRSIGVNFTWKFGKLEFKKEKEESNSGNPGTIE</sequence>
<dbReference type="Proteomes" id="UP000295164">
    <property type="component" value="Unassembled WGS sequence"/>
</dbReference>
<accession>A0A4R4E1G1</accession>
<feature type="domain" description="Outer membrane protein beta-barrel" evidence="6">
    <location>
        <begin position="386"/>
        <end position="801"/>
    </location>
</feature>
<feature type="signal peptide" evidence="4">
    <location>
        <begin position="1"/>
        <end position="23"/>
    </location>
</feature>
<dbReference type="Pfam" id="PF14905">
    <property type="entry name" value="OMP_b-brl_3"/>
    <property type="match status" value="1"/>
</dbReference>
<dbReference type="SUPFAM" id="SSF49464">
    <property type="entry name" value="Carboxypeptidase regulatory domain-like"/>
    <property type="match status" value="1"/>
</dbReference>
<evidence type="ECO:0000313" key="8">
    <source>
        <dbReference type="Proteomes" id="UP000295164"/>
    </source>
</evidence>
<comment type="subcellular location">
    <subcellularLocation>
        <location evidence="1">Cell outer membrane</location>
    </subcellularLocation>
</comment>
<dbReference type="OrthoDB" id="905812at2"/>
<keyword evidence="8" id="KW-1185">Reference proteome</keyword>
<evidence type="ECO:0000256" key="2">
    <source>
        <dbReference type="ARBA" id="ARBA00023136"/>
    </source>
</evidence>
<organism evidence="7 8">
    <name type="scientific">Flaviaesturariibacter aridisoli</name>
    <dbReference type="NCBI Taxonomy" id="2545761"/>
    <lineage>
        <taxon>Bacteria</taxon>
        <taxon>Pseudomonadati</taxon>
        <taxon>Bacteroidota</taxon>
        <taxon>Chitinophagia</taxon>
        <taxon>Chitinophagales</taxon>
        <taxon>Chitinophagaceae</taxon>
        <taxon>Flaviaestuariibacter</taxon>
    </lineage>
</organism>
<feature type="chain" id="PRO_5020213976" evidence="4">
    <location>
        <begin position="24"/>
        <end position="824"/>
    </location>
</feature>
<gene>
    <name evidence="7" type="ORF">E0486_12290</name>
</gene>
<dbReference type="InterPro" id="IPR041700">
    <property type="entry name" value="OMP_b-brl_3"/>
</dbReference>
<evidence type="ECO:0000259" key="6">
    <source>
        <dbReference type="Pfam" id="PF14905"/>
    </source>
</evidence>
<dbReference type="Pfam" id="PF07715">
    <property type="entry name" value="Plug"/>
    <property type="match status" value="1"/>
</dbReference>
<name>A0A4R4E1G1_9BACT</name>
<dbReference type="InterPro" id="IPR008969">
    <property type="entry name" value="CarboxyPept-like_regulatory"/>
</dbReference>
<dbReference type="Gene3D" id="2.40.170.20">
    <property type="entry name" value="TonB-dependent receptor, beta-barrel domain"/>
    <property type="match status" value="1"/>
</dbReference>
<dbReference type="PANTHER" id="PTHR40980">
    <property type="entry name" value="PLUG DOMAIN-CONTAINING PROTEIN"/>
    <property type="match status" value="1"/>
</dbReference>
<evidence type="ECO:0000313" key="7">
    <source>
        <dbReference type="EMBL" id="TCZ69601.1"/>
    </source>
</evidence>
<evidence type="ECO:0000256" key="3">
    <source>
        <dbReference type="ARBA" id="ARBA00023237"/>
    </source>
</evidence>